<sequence length="677" mass="77313">MKIDRIRLKLKTKAINLSYAAATVYFGNQKTISLKLIIIILKKWAYLLAYNILALGIAKSRKTSLSFFLNDIKPTENFFNATYKPVVFDAPIVCIIINAVNCPEKYLHNCLASIDNKVKSIRYELVVITNERYQLPDNIKQVSTSLDKDILAKNINAKYTFLIRAYHQLLNDVLVNCIQFTGDFSALTSKIIFASNGLLKCAGARYENQKVILQGLYSNPNDFGFNYITPVELATETLFVKTSDLLELENFVLETDNWVESLAKLSSNLCTNLNRPVYYYPLLAFETYSDEVFEATLDQSPVYLTQQNGLKNQAILVVDAVYPTPDKDSGSRRLFELIKIFESLNLTVYFLAHEAITTEKYYNDLVNLGVRVFRGNYHREKQFSKLNSYLPEIDFAWISRPDMNEIYGERIKQTNPHMKWIYDTVDLHFIREQRAKQVSSSVSLVIDYNIDQLREKELKLASLADYTITVTDVEKDILNQYNIANVYTIPNIHPLQNIADKNLPFNEREGLLFIGSYLHQPNIDAAFWLVTEIMPLVWQTHPHINVFLLGSNPTENIMSLASDRVMVPGYIEDVAPYFLNSRIFVAPLRFGAGMKGKIGQSLEFGLPVVSTEIGVEGMYLNDEENCMVANDTVAFAAKIIRLYDNGVLWQKIHENSLNAIAKYSPESVTNQLKDILF</sequence>
<evidence type="ECO:0000313" key="3">
    <source>
        <dbReference type="Proteomes" id="UP001165460"/>
    </source>
</evidence>
<organism evidence="2 3">
    <name type="scientific">Pedobacter montanisoli</name>
    <dbReference type="NCBI Taxonomy" id="2923277"/>
    <lineage>
        <taxon>Bacteria</taxon>
        <taxon>Pseudomonadati</taxon>
        <taxon>Bacteroidota</taxon>
        <taxon>Sphingobacteriia</taxon>
        <taxon>Sphingobacteriales</taxon>
        <taxon>Sphingobacteriaceae</taxon>
        <taxon>Pedobacter</taxon>
    </lineage>
</organism>
<protein>
    <submittedName>
        <fullName evidence="2">Glycosyltransferase family 4 protein</fullName>
    </submittedName>
</protein>
<keyword evidence="3" id="KW-1185">Reference proteome</keyword>
<dbReference type="Gene3D" id="3.40.50.2000">
    <property type="entry name" value="Glycogen Phosphorylase B"/>
    <property type="match status" value="1"/>
</dbReference>
<comment type="caution">
    <text evidence="2">The sequence shown here is derived from an EMBL/GenBank/DDBJ whole genome shotgun (WGS) entry which is preliminary data.</text>
</comment>
<dbReference type="PANTHER" id="PTHR12526">
    <property type="entry name" value="GLYCOSYLTRANSFERASE"/>
    <property type="match status" value="1"/>
</dbReference>
<keyword evidence="1" id="KW-1133">Transmembrane helix</keyword>
<name>A0ABS9ZT04_9SPHI</name>
<gene>
    <name evidence="2" type="ORF">MMF97_02840</name>
</gene>
<accession>A0ABS9ZT04</accession>
<evidence type="ECO:0000313" key="2">
    <source>
        <dbReference type="EMBL" id="MCJ0741633.1"/>
    </source>
</evidence>
<dbReference type="SUPFAM" id="SSF53756">
    <property type="entry name" value="UDP-Glycosyltransferase/glycogen phosphorylase"/>
    <property type="match status" value="1"/>
</dbReference>
<evidence type="ECO:0000256" key="1">
    <source>
        <dbReference type="SAM" id="Phobius"/>
    </source>
</evidence>
<dbReference type="Proteomes" id="UP001165460">
    <property type="component" value="Unassembled WGS sequence"/>
</dbReference>
<proteinExistence type="predicted"/>
<dbReference type="EMBL" id="JALGBH010000001">
    <property type="protein sequence ID" value="MCJ0741633.1"/>
    <property type="molecule type" value="Genomic_DNA"/>
</dbReference>
<dbReference type="CDD" id="cd03801">
    <property type="entry name" value="GT4_PimA-like"/>
    <property type="match status" value="1"/>
</dbReference>
<reference evidence="2" key="1">
    <citation type="submission" date="2022-03" db="EMBL/GenBank/DDBJ databases">
        <authorList>
            <person name="Woo C.Y."/>
        </authorList>
    </citation>
    <scope>NUCLEOTIDE SEQUENCE</scope>
    <source>
        <strain evidence="2">CYS-01</strain>
    </source>
</reference>
<dbReference type="Pfam" id="PF13692">
    <property type="entry name" value="Glyco_trans_1_4"/>
    <property type="match status" value="1"/>
</dbReference>
<keyword evidence="1" id="KW-0812">Transmembrane</keyword>
<dbReference type="RefSeq" id="WP_243358968.1">
    <property type="nucleotide sequence ID" value="NZ_JALGBH010000001.1"/>
</dbReference>
<keyword evidence="1" id="KW-0472">Membrane</keyword>
<feature type="transmembrane region" description="Helical" evidence="1">
    <location>
        <begin position="36"/>
        <end position="58"/>
    </location>
</feature>